<evidence type="ECO:0008006" key="5">
    <source>
        <dbReference type="Google" id="ProtNLM"/>
    </source>
</evidence>
<feature type="chain" id="PRO_5027035841" description="DUF4139 domain-containing protein" evidence="3">
    <location>
        <begin position="22"/>
        <end position="729"/>
    </location>
</feature>
<keyword evidence="1" id="KW-0175">Coiled coil</keyword>
<name>A0A6J4IPV2_9BACT</name>
<accession>A0A6J4IPV2</accession>
<protein>
    <recommendedName>
        <fullName evidence="5">DUF4139 domain-containing protein</fullName>
    </recommendedName>
</protein>
<feature type="signal peptide" evidence="3">
    <location>
        <begin position="1"/>
        <end position="21"/>
    </location>
</feature>
<keyword evidence="3" id="KW-0732">Signal</keyword>
<feature type="compositionally biased region" description="Gly residues" evidence="2">
    <location>
        <begin position="378"/>
        <end position="392"/>
    </location>
</feature>
<evidence type="ECO:0000256" key="1">
    <source>
        <dbReference type="SAM" id="Coils"/>
    </source>
</evidence>
<sequence>MRLKAFLLLLPGSLLSAPSFGQTPRAETPSPIPVRSVTLFTSGVSYIEREGEVNGDALVPLSFRTAQINDILKSLVLLDEKGAVQPATYAARDPIGRTLRTFAIDVTQPMSRAEILNRLRGARVTVETTTGRGSVTGQIVGVETRTEKVKEEAEAVTVEILTVLSDSGLQSVKLSDVTAVRLLDARLDREFREALTLLAAGADDQRRQVTLRFDGDGRRRVRVGYVTEAPLWKMSYRLVVGGTRDEARGTSGAEGKAAPPSSSSLVPGTSSLYLQGWALVENTTDEDWQNVRLSLVSGRPVSFIQDLYQPLYLPRPVVAPDIVASPYPQTHGGSLADADTPSDAPTVAETEARDGSEVARRARAARPAPAAPPPAAAPGGGGQGGFAGGEGKLGAESLRGSVAAQAQGRSAGELFQYNITTPVSLPRQQAAMIPVVARDVEGEKVSLYNADADARFPLNAVRVVNNTALHLKGGPLTVFDDGTYAGDARMEDVPPGDSRLVTYAVDLSVEGERQGAGTTATQTSLALRRGVLTITRRERQTTKYTLKSKVDKPRTVLVEHPFNSEFKLIAPEKAAERTADRYRFSVPVPPRKSTALEVVVERPVYSSVTLLNDDLNALGVYATRQDVPAAIRTALQQVIQRRRRVQELQAQAEAREREIVAIGQDQDRIRRNMAALDKASALYKRYVSELDRQETRIQGLRAEAQRLRNAGAEADRDLRAFIDKLDISG</sequence>
<dbReference type="AlphaFoldDB" id="A0A6J4IPV2"/>
<organism evidence="4">
    <name type="scientific">uncultured Armatimonadetes bacterium</name>
    <dbReference type="NCBI Taxonomy" id="157466"/>
    <lineage>
        <taxon>Bacteria</taxon>
        <taxon>Bacillati</taxon>
        <taxon>Armatimonadota</taxon>
        <taxon>environmental samples</taxon>
    </lineage>
</organism>
<feature type="region of interest" description="Disordered" evidence="2">
    <location>
        <begin position="329"/>
        <end position="393"/>
    </location>
</feature>
<evidence type="ECO:0000313" key="4">
    <source>
        <dbReference type="EMBL" id="CAA9256167.1"/>
    </source>
</evidence>
<reference evidence="4" key="1">
    <citation type="submission" date="2020-02" db="EMBL/GenBank/DDBJ databases">
        <authorList>
            <person name="Meier V. D."/>
        </authorList>
    </citation>
    <scope>NUCLEOTIDE SEQUENCE</scope>
    <source>
        <strain evidence="4">AVDCRST_MAG63</strain>
    </source>
</reference>
<gene>
    <name evidence="4" type="ORF">AVDCRST_MAG63-2187</name>
</gene>
<dbReference type="EMBL" id="CADCTO010000280">
    <property type="protein sequence ID" value="CAA9256167.1"/>
    <property type="molecule type" value="Genomic_DNA"/>
</dbReference>
<feature type="region of interest" description="Disordered" evidence="2">
    <location>
        <begin position="245"/>
        <end position="266"/>
    </location>
</feature>
<feature type="compositionally biased region" description="Basic and acidic residues" evidence="2">
    <location>
        <begin position="350"/>
        <end position="360"/>
    </location>
</feature>
<evidence type="ECO:0000256" key="3">
    <source>
        <dbReference type="SAM" id="SignalP"/>
    </source>
</evidence>
<evidence type="ECO:0000256" key="2">
    <source>
        <dbReference type="SAM" id="MobiDB-lite"/>
    </source>
</evidence>
<proteinExistence type="predicted"/>
<feature type="coiled-coil region" evidence="1">
    <location>
        <begin position="631"/>
        <end position="717"/>
    </location>
</feature>